<dbReference type="GO" id="GO:0006629">
    <property type="term" value="P:lipid metabolic process"/>
    <property type="evidence" value="ECO:0007669"/>
    <property type="project" value="UniProtKB-ARBA"/>
</dbReference>
<dbReference type="PANTHER" id="PTHR14969">
    <property type="entry name" value="SPHINGOSINE-1-PHOSPHATE PHOSPHOHYDROLASE"/>
    <property type="match status" value="1"/>
</dbReference>
<evidence type="ECO:0000256" key="6">
    <source>
        <dbReference type="ARBA" id="ARBA00023136"/>
    </source>
</evidence>
<evidence type="ECO:0000313" key="11">
    <source>
        <dbReference type="EMBL" id="ODQ49156.1"/>
    </source>
</evidence>
<evidence type="ECO:0000256" key="1">
    <source>
        <dbReference type="ARBA" id="ARBA00004477"/>
    </source>
</evidence>
<evidence type="ECO:0000256" key="3">
    <source>
        <dbReference type="ARBA" id="ARBA00022801"/>
    </source>
</evidence>
<dbReference type="RefSeq" id="XP_019020269.1">
    <property type="nucleotide sequence ID" value="XM_019163721.1"/>
</dbReference>
<keyword evidence="5 9" id="KW-1133">Transmembrane helix</keyword>
<evidence type="ECO:0000256" key="7">
    <source>
        <dbReference type="ARBA" id="ARBA00038324"/>
    </source>
</evidence>
<keyword evidence="3" id="KW-0378">Hydrolase</keyword>
<feature type="transmembrane region" description="Helical" evidence="9">
    <location>
        <begin position="228"/>
        <end position="247"/>
    </location>
</feature>
<dbReference type="SUPFAM" id="SSF48317">
    <property type="entry name" value="Acid phosphatase/Vanadium-dependent haloperoxidase"/>
    <property type="match status" value="1"/>
</dbReference>
<feature type="transmembrane region" description="Helical" evidence="9">
    <location>
        <begin position="170"/>
        <end position="192"/>
    </location>
</feature>
<evidence type="ECO:0000313" key="12">
    <source>
        <dbReference type="Proteomes" id="UP000094455"/>
    </source>
</evidence>
<evidence type="ECO:0000256" key="2">
    <source>
        <dbReference type="ARBA" id="ARBA00022692"/>
    </source>
</evidence>
<feature type="domain" description="Phosphatidic acid phosphatase type 2/haloperoxidase" evidence="10">
    <location>
        <begin position="126"/>
        <end position="246"/>
    </location>
</feature>
<dbReference type="Pfam" id="PF01569">
    <property type="entry name" value="PAP2"/>
    <property type="match status" value="1"/>
</dbReference>
<dbReference type="EMBL" id="KV454001">
    <property type="protein sequence ID" value="ODQ49156.1"/>
    <property type="molecule type" value="Genomic_DNA"/>
</dbReference>
<evidence type="ECO:0000256" key="8">
    <source>
        <dbReference type="SAM" id="MobiDB-lite"/>
    </source>
</evidence>
<organism evidence="11 12">
    <name type="scientific">Pichia membranifaciens NRRL Y-2026</name>
    <dbReference type="NCBI Taxonomy" id="763406"/>
    <lineage>
        <taxon>Eukaryota</taxon>
        <taxon>Fungi</taxon>
        <taxon>Dikarya</taxon>
        <taxon>Ascomycota</taxon>
        <taxon>Saccharomycotina</taxon>
        <taxon>Pichiomycetes</taxon>
        <taxon>Pichiales</taxon>
        <taxon>Pichiaceae</taxon>
        <taxon>Pichia</taxon>
    </lineage>
</organism>
<dbReference type="GO" id="GO:0042392">
    <property type="term" value="F:sphingosine-1-phosphate phosphatase activity"/>
    <property type="evidence" value="ECO:0007669"/>
    <property type="project" value="TreeGrafter"/>
</dbReference>
<evidence type="ECO:0000259" key="10">
    <source>
        <dbReference type="SMART" id="SM00014"/>
    </source>
</evidence>
<reference evidence="11 12" key="1">
    <citation type="journal article" date="2016" name="Proc. Natl. Acad. Sci. U.S.A.">
        <title>Comparative genomics of biotechnologically important yeasts.</title>
        <authorList>
            <person name="Riley R."/>
            <person name="Haridas S."/>
            <person name="Wolfe K.H."/>
            <person name="Lopes M.R."/>
            <person name="Hittinger C.T."/>
            <person name="Goeker M."/>
            <person name="Salamov A.A."/>
            <person name="Wisecaver J.H."/>
            <person name="Long T.M."/>
            <person name="Calvey C.H."/>
            <person name="Aerts A.L."/>
            <person name="Barry K.W."/>
            <person name="Choi C."/>
            <person name="Clum A."/>
            <person name="Coughlan A.Y."/>
            <person name="Deshpande S."/>
            <person name="Douglass A.P."/>
            <person name="Hanson S.J."/>
            <person name="Klenk H.-P."/>
            <person name="LaButti K.M."/>
            <person name="Lapidus A."/>
            <person name="Lindquist E.A."/>
            <person name="Lipzen A.M."/>
            <person name="Meier-Kolthoff J.P."/>
            <person name="Ohm R.A."/>
            <person name="Otillar R.P."/>
            <person name="Pangilinan J.L."/>
            <person name="Peng Y."/>
            <person name="Rokas A."/>
            <person name="Rosa C.A."/>
            <person name="Scheuner C."/>
            <person name="Sibirny A.A."/>
            <person name="Slot J.C."/>
            <person name="Stielow J.B."/>
            <person name="Sun H."/>
            <person name="Kurtzman C.P."/>
            <person name="Blackwell M."/>
            <person name="Grigoriev I.V."/>
            <person name="Jeffries T.W."/>
        </authorList>
    </citation>
    <scope>NUCLEOTIDE SEQUENCE [LARGE SCALE GENOMIC DNA]</scope>
    <source>
        <strain evidence="11 12">NRRL Y-2026</strain>
    </source>
</reference>
<dbReference type="AlphaFoldDB" id="A0A1E3NT20"/>
<keyword evidence="6 9" id="KW-0472">Membrane</keyword>
<dbReference type="GeneID" id="30180408"/>
<protein>
    <recommendedName>
        <fullName evidence="10">Phosphatidic acid phosphatase type 2/haloperoxidase domain-containing protein</fullName>
    </recommendedName>
</protein>
<feature type="transmembrane region" description="Helical" evidence="9">
    <location>
        <begin position="403"/>
        <end position="424"/>
    </location>
</feature>
<feature type="region of interest" description="Disordered" evidence="8">
    <location>
        <begin position="1"/>
        <end position="38"/>
    </location>
</feature>
<dbReference type="Gene3D" id="1.20.144.10">
    <property type="entry name" value="Phosphatidic acid phosphatase type 2/haloperoxidase"/>
    <property type="match status" value="1"/>
</dbReference>
<dbReference type="SMART" id="SM00014">
    <property type="entry name" value="acidPPc"/>
    <property type="match status" value="1"/>
</dbReference>
<proteinExistence type="inferred from homology"/>
<dbReference type="PANTHER" id="PTHR14969:SF28">
    <property type="entry name" value="DIHYDROSPHINGOSINE 1-PHOSPHATE PHOSPHATASE LCB3-RELATED"/>
    <property type="match status" value="1"/>
</dbReference>
<feature type="transmembrane region" description="Helical" evidence="9">
    <location>
        <begin position="346"/>
        <end position="367"/>
    </location>
</feature>
<comment type="similarity">
    <text evidence="7">Belongs to the type 2 lipid phosphate phosphatase family.</text>
</comment>
<name>A0A1E3NT20_9ASCO</name>
<sequence length="429" mass="48117">MPKPMYMPAAARNGSTATGNGTGNGYGHGHTDDKPLNSEALTDTHLHDVGLHPESYYDSRLPFYAAFMRRQLLPLVKLELPLLEKIQQFHSHWLTMYFLLTANVGSHTFYVIMLPMGVWLGSLNFTRDLVLVLGLGIYLTGAVKDLLCLPRPHSPPLERLTMSHYTAKEYGCPSSHSANATSVCIILFLHIYNNDFFSAPVKQSLYVSLVVYWITLVVGRLYCGMHGLVDVVTGALVGIATVLLRMATKNFWDYTLLSNNDTLLTKISPLLLVGFYYSLIYFHPTPVEPCPCFEDSIAFIAVLLGKDLADNSMRPIESAESLSLTLMDIYQTHPAKHDYEWARSGIILTLMRVIVGVTLVMIWKAIAKPLFTFLIRKLRNEPTVKTTTPEPPFAFISRTDTKIFVKFIVYAGIPTVAVYSMYAFRFLGL</sequence>
<dbReference type="STRING" id="763406.A0A1E3NT20"/>
<evidence type="ECO:0000256" key="5">
    <source>
        <dbReference type="ARBA" id="ARBA00022989"/>
    </source>
</evidence>
<evidence type="ECO:0000256" key="9">
    <source>
        <dbReference type="SAM" id="Phobius"/>
    </source>
</evidence>
<keyword evidence="2 9" id="KW-0812">Transmembrane</keyword>
<keyword evidence="12" id="KW-1185">Reference proteome</keyword>
<feature type="compositionally biased region" description="Basic and acidic residues" evidence="8">
    <location>
        <begin position="29"/>
        <end position="38"/>
    </location>
</feature>
<dbReference type="InterPro" id="IPR000326">
    <property type="entry name" value="PAP2/HPO"/>
</dbReference>
<evidence type="ECO:0000256" key="4">
    <source>
        <dbReference type="ARBA" id="ARBA00022824"/>
    </source>
</evidence>
<dbReference type="Proteomes" id="UP000094455">
    <property type="component" value="Unassembled WGS sequence"/>
</dbReference>
<feature type="transmembrane region" description="Helical" evidence="9">
    <location>
        <begin position="129"/>
        <end position="149"/>
    </location>
</feature>
<keyword evidence="4" id="KW-0256">Endoplasmic reticulum</keyword>
<gene>
    <name evidence="11" type="ORF">PICMEDRAFT_70721</name>
</gene>
<comment type="subcellular location">
    <subcellularLocation>
        <location evidence="1">Endoplasmic reticulum membrane</location>
        <topology evidence="1">Multi-pass membrane protein</topology>
    </subcellularLocation>
</comment>
<dbReference type="CDD" id="cd03388">
    <property type="entry name" value="PAP2_SPPase1"/>
    <property type="match status" value="1"/>
</dbReference>
<dbReference type="InterPro" id="IPR036938">
    <property type="entry name" value="PAP2/HPO_sf"/>
</dbReference>
<feature type="transmembrane region" description="Helical" evidence="9">
    <location>
        <begin position="204"/>
        <end position="223"/>
    </location>
</feature>
<feature type="transmembrane region" description="Helical" evidence="9">
    <location>
        <begin position="94"/>
        <end position="117"/>
    </location>
</feature>
<accession>A0A1E3NT20</accession>
<feature type="compositionally biased region" description="Low complexity" evidence="8">
    <location>
        <begin position="9"/>
        <end position="19"/>
    </location>
</feature>
<dbReference type="OrthoDB" id="301434at2759"/>
<dbReference type="GO" id="GO:0005789">
    <property type="term" value="C:endoplasmic reticulum membrane"/>
    <property type="evidence" value="ECO:0007669"/>
    <property type="project" value="UniProtKB-SubCell"/>
</dbReference>